<dbReference type="Proteomes" id="UP000482800">
    <property type="component" value="Unassembled WGS sequence"/>
</dbReference>
<evidence type="ECO:0000313" key="1">
    <source>
        <dbReference type="EMBL" id="GFJ81646.1"/>
    </source>
</evidence>
<protein>
    <submittedName>
        <fullName evidence="1">Uncharacterized protein</fullName>
    </submittedName>
</protein>
<proteinExistence type="predicted"/>
<keyword evidence="2" id="KW-1185">Reference proteome</keyword>
<gene>
    <name evidence="1" type="ORF">Phou_058260</name>
</gene>
<dbReference type="EMBL" id="BLPF01000002">
    <property type="protein sequence ID" value="GFJ81646.1"/>
    <property type="molecule type" value="Genomic_DNA"/>
</dbReference>
<dbReference type="RefSeq" id="WP_173061147.1">
    <property type="nucleotide sequence ID" value="NZ_BAABGO010000031.1"/>
</dbReference>
<evidence type="ECO:0000313" key="2">
    <source>
        <dbReference type="Proteomes" id="UP000482800"/>
    </source>
</evidence>
<reference evidence="1 2" key="2">
    <citation type="submission" date="2020-03" db="EMBL/GenBank/DDBJ databases">
        <authorList>
            <person name="Ichikawa N."/>
            <person name="Kimura A."/>
            <person name="Kitahashi Y."/>
            <person name="Uohara A."/>
        </authorList>
    </citation>
    <scope>NUCLEOTIDE SEQUENCE [LARGE SCALE GENOMIC DNA]</scope>
    <source>
        <strain evidence="1 2">NBRC 108639</strain>
    </source>
</reference>
<sequence length="124" mass="13006">MLAVVRVDVDVDRLATPPVLAPICELATTAETVLVCRTLSTAKAVVAGLRDSLPRHDFVCLASTAHDGRFGRAERDTLRSLVNAGVTPVLVDQDGTAAAHVMDCLDADLIVDSAALVGCRPDTL</sequence>
<comment type="caution">
    <text evidence="1">The sequence shown here is derived from an EMBL/GenBank/DDBJ whole genome shotgun (WGS) entry which is preliminary data.</text>
</comment>
<organism evidence="1 2">
    <name type="scientific">Phytohabitans houttuyneae</name>
    <dbReference type="NCBI Taxonomy" id="1076126"/>
    <lineage>
        <taxon>Bacteria</taxon>
        <taxon>Bacillati</taxon>
        <taxon>Actinomycetota</taxon>
        <taxon>Actinomycetes</taxon>
        <taxon>Micromonosporales</taxon>
        <taxon>Micromonosporaceae</taxon>
    </lineage>
</organism>
<dbReference type="AlphaFoldDB" id="A0A6V8KI20"/>
<name>A0A6V8KI20_9ACTN</name>
<accession>A0A6V8KI20</accession>
<reference evidence="1 2" key="1">
    <citation type="submission" date="2020-03" db="EMBL/GenBank/DDBJ databases">
        <title>Whole genome shotgun sequence of Phytohabitans houttuyneae NBRC 108639.</title>
        <authorList>
            <person name="Komaki H."/>
            <person name="Tamura T."/>
        </authorList>
    </citation>
    <scope>NUCLEOTIDE SEQUENCE [LARGE SCALE GENOMIC DNA]</scope>
    <source>
        <strain evidence="1 2">NBRC 108639</strain>
    </source>
</reference>